<dbReference type="EMBL" id="CP012542">
    <property type="protein sequence ID" value="QCD44918.1"/>
    <property type="molecule type" value="Genomic_DNA"/>
</dbReference>
<gene>
    <name evidence="6" type="primary">hsdS</name>
    <name evidence="6" type="ORF">CMUC_1144</name>
</gene>
<evidence type="ECO:0000256" key="1">
    <source>
        <dbReference type="ARBA" id="ARBA00010923"/>
    </source>
</evidence>
<keyword evidence="2" id="KW-0680">Restriction system</keyword>
<keyword evidence="4" id="KW-0175">Coiled coil</keyword>
<proteinExistence type="inferred from homology"/>
<organism evidence="6 7">
    <name type="scientific">Campylobacter mucosalis CCUG 21559</name>
    <dbReference type="NCBI Taxonomy" id="1032067"/>
    <lineage>
        <taxon>Bacteria</taxon>
        <taxon>Pseudomonadati</taxon>
        <taxon>Campylobacterota</taxon>
        <taxon>Epsilonproteobacteria</taxon>
        <taxon>Campylobacterales</taxon>
        <taxon>Campylobacteraceae</taxon>
        <taxon>Campylobacter</taxon>
    </lineage>
</organism>
<dbReference type="InterPro" id="IPR000055">
    <property type="entry name" value="Restrct_endonuc_typeI_TRD"/>
</dbReference>
<evidence type="ECO:0000256" key="4">
    <source>
        <dbReference type="SAM" id="Coils"/>
    </source>
</evidence>
<reference evidence="6 7" key="1">
    <citation type="submission" date="2016-07" db="EMBL/GenBank/DDBJ databases">
        <title>Comparative genomics of the Campylobacter concisus group.</title>
        <authorList>
            <person name="Miller W.G."/>
            <person name="Yee E."/>
            <person name="Chapman M.H."/>
            <person name="Huynh S."/>
            <person name="Bono J.L."/>
            <person name="On S.L.W."/>
            <person name="StLeger J."/>
            <person name="Foster G."/>
            <person name="Parker C.T."/>
        </authorList>
    </citation>
    <scope>NUCLEOTIDE SEQUENCE [LARGE SCALE GENOMIC DNA]</scope>
    <source>
        <strain evidence="6 7">CCUG 21559</strain>
    </source>
</reference>
<dbReference type="GO" id="GO:0003677">
    <property type="term" value="F:DNA binding"/>
    <property type="evidence" value="ECO:0007669"/>
    <property type="project" value="UniProtKB-KW"/>
</dbReference>
<dbReference type="SUPFAM" id="SSF116734">
    <property type="entry name" value="DNA methylase specificity domain"/>
    <property type="match status" value="2"/>
</dbReference>
<dbReference type="AlphaFoldDB" id="A0A6G5QGW4"/>
<dbReference type="PANTHER" id="PTHR30408">
    <property type="entry name" value="TYPE-1 RESTRICTION ENZYME ECOKI SPECIFICITY PROTEIN"/>
    <property type="match status" value="1"/>
</dbReference>
<dbReference type="InterPro" id="IPR052021">
    <property type="entry name" value="Type-I_RS_S_subunit"/>
</dbReference>
<dbReference type="InterPro" id="IPR044946">
    <property type="entry name" value="Restrct_endonuc_typeI_TRD_sf"/>
</dbReference>
<feature type="domain" description="Type I restriction modification DNA specificity" evidence="5">
    <location>
        <begin position="257"/>
        <end position="417"/>
    </location>
</feature>
<dbReference type="Proteomes" id="UP000503264">
    <property type="component" value="Chromosome"/>
</dbReference>
<evidence type="ECO:0000313" key="6">
    <source>
        <dbReference type="EMBL" id="QCD44918.1"/>
    </source>
</evidence>
<dbReference type="Pfam" id="PF01420">
    <property type="entry name" value="Methylase_S"/>
    <property type="match status" value="2"/>
</dbReference>
<dbReference type="Gene3D" id="3.90.220.20">
    <property type="entry name" value="DNA methylase specificity domains"/>
    <property type="match status" value="2"/>
</dbReference>
<evidence type="ECO:0000259" key="5">
    <source>
        <dbReference type="Pfam" id="PF01420"/>
    </source>
</evidence>
<dbReference type="PANTHER" id="PTHR30408:SF12">
    <property type="entry name" value="TYPE I RESTRICTION ENZYME MJAVIII SPECIFICITY SUBUNIT"/>
    <property type="match status" value="1"/>
</dbReference>
<name>A0A6G5QGW4_9BACT</name>
<feature type="domain" description="Type I restriction modification DNA specificity" evidence="5">
    <location>
        <begin position="94"/>
        <end position="199"/>
    </location>
</feature>
<evidence type="ECO:0000256" key="2">
    <source>
        <dbReference type="ARBA" id="ARBA00022747"/>
    </source>
</evidence>
<feature type="coiled-coil region" evidence="4">
    <location>
        <begin position="174"/>
        <end position="201"/>
    </location>
</feature>
<dbReference type="RefSeq" id="WP_171993842.1">
    <property type="nucleotide sequence ID" value="NZ_CP012542.1"/>
</dbReference>
<dbReference type="REBASE" id="389621">
    <property type="entry name" value="S.Cmu21559ORF1143P"/>
</dbReference>
<evidence type="ECO:0000256" key="3">
    <source>
        <dbReference type="ARBA" id="ARBA00023125"/>
    </source>
</evidence>
<accession>A0A6G5QGW4</accession>
<sequence>MSKINIVRFKDLDRWDVKKYLHSLNSTFPIVELKNFIIENKNKVKPFEFPKQNFDILGVNNRDGVYFNETLLGSHIKQPYCQVRSGEIFYNPYRINVGSIGIVPDEFDLKYTSPAYVVFSTDETKLLAKFLVFVLKSKKFNDFLRANTKGSVRQNLSFQALCELQIPLPPLEIQNKIVADIENIRAKIKALQEEEQRLKNEIDIYIYIALGLRKKQKVQKQKVFVMRFKDLTRWDLTYNQNVNFDETNKSEPKYPLVRLGDICETNIGLTYNPSDISKDNVGVGVLRSNNINDGIINYDNLIYVKNTNIKQSKIAKKGDLIMCVRNGSANLVGKTAMVNKNNISFGAFMAIIRSKYNKFIYYVLQTDMLRDNIFGMRSQGINQISQSDIKNFKIPLPPLKIQEKIVADIENLNGQILNAQTEILSLKGQETAILESCF</sequence>
<evidence type="ECO:0000313" key="7">
    <source>
        <dbReference type="Proteomes" id="UP000503264"/>
    </source>
</evidence>
<keyword evidence="3" id="KW-0238">DNA-binding</keyword>
<protein>
    <submittedName>
        <fullName evidence="6">Type I restriction/modification system, S subunit</fullName>
    </submittedName>
</protein>
<dbReference type="GO" id="GO:0009307">
    <property type="term" value="P:DNA restriction-modification system"/>
    <property type="evidence" value="ECO:0007669"/>
    <property type="project" value="UniProtKB-KW"/>
</dbReference>
<comment type="similarity">
    <text evidence="1">Belongs to the type-I restriction system S methylase family.</text>
</comment>
<keyword evidence="7" id="KW-1185">Reference proteome</keyword>